<dbReference type="Pfam" id="PF09994">
    <property type="entry name" value="T6SS_Tle1-like_cat"/>
    <property type="match status" value="1"/>
</dbReference>
<name>A0A444JH51_9BACT</name>
<dbReference type="InterPro" id="IPR029058">
    <property type="entry name" value="AB_hydrolase_fold"/>
</dbReference>
<dbReference type="EMBL" id="MTKS01000022">
    <property type="protein sequence ID" value="RWX52298.1"/>
    <property type="molecule type" value="Genomic_DNA"/>
</dbReference>
<gene>
    <name evidence="3" type="ORF">VU01_102222</name>
</gene>
<dbReference type="SUPFAM" id="SSF53474">
    <property type="entry name" value="alpha/beta-Hydrolases"/>
    <property type="match status" value="1"/>
</dbReference>
<dbReference type="PANTHER" id="PTHR33840:SF1">
    <property type="entry name" value="TLE1 PHOSPHOLIPASE DOMAIN-CONTAINING PROTEIN"/>
    <property type="match status" value="1"/>
</dbReference>
<protein>
    <recommendedName>
        <fullName evidence="2">T6SS Phospholipase effector Tle1-like catalytic domain-containing protein</fullName>
    </recommendedName>
</protein>
<feature type="non-terminal residue" evidence="3">
    <location>
        <position position="340"/>
    </location>
</feature>
<keyword evidence="4" id="KW-1185">Reference proteome</keyword>
<accession>A0A444JH51</accession>
<evidence type="ECO:0000313" key="4">
    <source>
        <dbReference type="Proteomes" id="UP000288892"/>
    </source>
</evidence>
<feature type="chain" id="PRO_5019420726" description="T6SS Phospholipase effector Tle1-like catalytic domain-containing protein" evidence="1">
    <location>
        <begin position="23"/>
        <end position="340"/>
    </location>
</feature>
<dbReference type="InterPro" id="IPR018712">
    <property type="entry name" value="Tle1-like_cat"/>
</dbReference>
<organism evidence="3 4">
    <name type="scientific">Candidatus Electrothrix marina</name>
    <dbReference type="NCBI Taxonomy" id="1859130"/>
    <lineage>
        <taxon>Bacteria</taxon>
        <taxon>Pseudomonadati</taxon>
        <taxon>Thermodesulfobacteriota</taxon>
        <taxon>Desulfobulbia</taxon>
        <taxon>Desulfobulbales</taxon>
        <taxon>Desulfobulbaceae</taxon>
        <taxon>Candidatus Electrothrix</taxon>
    </lineage>
</organism>
<evidence type="ECO:0000256" key="1">
    <source>
        <dbReference type="SAM" id="SignalP"/>
    </source>
</evidence>
<dbReference type="Proteomes" id="UP000288892">
    <property type="component" value="Unassembled WGS sequence"/>
</dbReference>
<sequence>MRLILIYLSVACFILTACSSTVTVKIHPPIAERSSEKVLALFLDGTQNDRDKRTNISTLSEIVTHQNKDNLYVFYNEGVGTKFIGAGTGWGLDTDVAEAYTFLSEYYSPDSKLYIFGFSRGAYTSRILAGMIYAIGIYDLTSFDKDDRLKISKQLYHAYKRKGNDVELIRKNGAGIIDKWNGKFNSKKTSRLKVDYNPSIEVMGLWDTVEALGVIPTLEAMKRALFGIEDPQNIVNPNERYIDQICNVKHVYHALSLDDNRANVFTPIIISSDNVVLMCEKKDSSILKVEEVWFAGAHSDVGGGYSINENTKEGEDVDRDVFLSGLSLNWMISKIKESAP</sequence>
<feature type="signal peptide" evidence="1">
    <location>
        <begin position="1"/>
        <end position="22"/>
    </location>
</feature>
<keyword evidence="1" id="KW-0732">Signal</keyword>
<reference evidence="3 4" key="1">
    <citation type="submission" date="2017-01" db="EMBL/GenBank/DDBJ databases">
        <title>The cable genome- insights into the physiology and evolution of filamentous bacteria capable of sulfide oxidation via long distance electron transfer.</title>
        <authorList>
            <person name="Schreiber L."/>
            <person name="Bjerg J.T."/>
            <person name="Boggild A."/>
            <person name="Van De Vossenberg J."/>
            <person name="Meysman F."/>
            <person name="Nielsen L.P."/>
            <person name="Schramm A."/>
            <person name="Kjeldsen K.U."/>
        </authorList>
    </citation>
    <scope>NUCLEOTIDE SEQUENCE [LARGE SCALE GENOMIC DNA]</scope>
    <source>
        <strain evidence="3">A5</strain>
    </source>
</reference>
<dbReference type="PROSITE" id="PS51257">
    <property type="entry name" value="PROKAR_LIPOPROTEIN"/>
    <property type="match status" value="1"/>
</dbReference>
<evidence type="ECO:0000259" key="2">
    <source>
        <dbReference type="Pfam" id="PF09994"/>
    </source>
</evidence>
<dbReference type="AlphaFoldDB" id="A0A444JH51"/>
<proteinExistence type="predicted"/>
<dbReference type="PANTHER" id="PTHR33840">
    <property type="match status" value="1"/>
</dbReference>
<evidence type="ECO:0000313" key="3">
    <source>
        <dbReference type="EMBL" id="RWX52298.1"/>
    </source>
</evidence>
<feature type="domain" description="T6SS Phospholipase effector Tle1-like catalytic" evidence="2">
    <location>
        <begin position="38"/>
        <end position="333"/>
    </location>
</feature>
<comment type="caution">
    <text evidence="3">The sequence shown here is derived from an EMBL/GenBank/DDBJ whole genome shotgun (WGS) entry which is preliminary data.</text>
</comment>